<dbReference type="Pfam" id="PF01425">
    <property type="entry name" value="Amidase"/>
    <property type="match status" value="1"/>
</dbReference>
<evidence type="ECO:0000313" key="2">
    <source>
        <dbReference type="EMBL" id="TKT72383.1"/>
    </source>
</evidence>
<dbReference type="InterPro" id="IPR000120">
    <property type="entry name" value="Amidase"/>
</dbReference>
<dbReference type="NCBIfam" id="NF004622">
    <property type="entry name" value="PRK05962.1"/>
    <property type="match status" value="1"/>
</dbReference>
<gene>
    <name evidence="2" type="ORF">YH63_013635</name>
</gene>
<dbReference type="RefSeq" id="WP_046827136.1">
    <property type="nucleotide sequence ID" value="NZ_LBIA02000001.1"/>
</dbReference>
<organism evidence="2 3">
    <name type="scientific">Afipia massiliensis</name>
    <dbReference type="NCBI Taxonomy" id="211460"/>
    <lineage>
        <taxon>Bacteria</taxon>
        <taxon>Pseudomonadati</taxon>
        <taxon>Pseudomonadota</taxon>
        <taxon>Alphaproteobacteria</taxon>
        <taxon>Hyphomicrobiales</taxon>
        <taxon>Nitrobacteraceae</taxon>
        <taxon>Afipia</taxon>
    </lineage>
</organism>
<dbReference type="Proteomes" id="UP000034832">
    <property type="component" value="Unassembled WGS sequence"/>
</dbReference>
<dbReference type="AlphaFoldDB" id="A0A4V6BE49"/>
<dbReference type="PANTHER" id="PTHR11895:SF176">
    <property type="entry name" value="AMIDASE AMID-RELATED"/>
    <property type="match status" value="1"/>
</dbReference>
<sequence>MTASSRDRLEQALTRIADPAGEGARACLTVYTDEARKAADAADTRIKSGSSRGPLDGAVVTVKDLFDVKGEVTRAGSRVLAARGKPADADAVVVQRLREAGAVIVAKTNMTEFAYSGLGANPHFGTPGNPADRKRVPGGSSSGAAVAAADGIGEIAIGTDTGGSTRIPAAFCGITGFKPTVKRVPRAGAFPLSFTLDSIGPIARSVADCANADAVLAGDTPSPLAPPPLKDVRAGFVQGYPIEGLDDIVGKAYPQALAKLASSWKSGKDVTLKALDIMHTANERGGVAPPEAYAIHRALLAEAGEGVDPNVRMRLLRSEKVAAADYILALRDRERGIAEMDAVFDQVDVLVMPTVQIVAPTMDEISTPESFNKRNVQALMNTVIWNFFDTCAISLPIRLGNALPCGLMLVGRHGDDRKLLAIAAAVEKQLGT</sequence>
<dbReference type="Gene3D" id="3.90.1300.10">
    <property type="entry name" value="Amidase signature (AS) domain"/>
    <property type="match status" value="1"/>
</dbReference>
<dbReference type="SUPFAM" id="SSF75304">
    <property type="entry name" value="Amidase signature (AS) enzymes"/>
    <property type="match status" value="1"/>
</dbReference>
<dbReference type="EMBL" id="LBIA02000001">
    <property type="protein sequence ID" value="TKT72383.1"/>
    <property type="molecule type" value="Genomic_DNA"/>
</dbReference>
<name>A0A4V6BE49_9BRAD</name>
<evidence type="ECO:0000313" key="3">
    <source>
        <dbReference type="Proteomes" id="UP000034832"/>
    </source>
</evidence>
<comment type="caution">
    <text evidence="2">The sequence shown here is derived from an EMBL/GenBank/DDBJ whole genome shotgun (WGS) entry which is preliminary data.</text>
</comment>
<dbReference type="OrthoDB" id="9811471at2"/>
<dbReference type="NCBIfam" id="NF005460">
    <property type="entry name" value="PRK07056.1"/>
    <property type="match status" value="1"/>
</dbReference>
<dbReference type="GO" id="GO:0003824">
    <property type="term" value="F:catalytic activity"/>
    <property type="evidence" value="ECO:0007669"/>
    <property type="project" value="InterPro"/>
</dbReference>
<accession>A0A4V6BE49</accession>
<dbReference type="InterPro" id="IPR023631">
    <property type="entry name" value="Amidase_dom"/>
</dbReference>
<dbReference type="PANTHER" id="PTHR11895">
    <property type="entry name" value="TRANSAMIDASE"/>
    <property type="match status" value="1"/>
</dbReference>
<evidence type="ECO:0000259" key="1">
    <source>
        <dbReference type="Pfam" id="PF01425"/>
    </source>
</evidence>
<dbReference type="STRING" id="211460.YH63_05380"/>
<feature type="domain" description="Amidase" evidence="1">
    <location>
        <begin position="20"/>
        <end position="420"/>
    </location>
</feature>
<dbReference type="InterPro" id="IPR036928">
    <property type="entry name" value="AS_sf"/>
</dbReference>
<keyword evidence="3" id="KW-1185">Reference proteome</keyword>
<protein>
    <submittedName>
        <fullName evidence="2">Amidase</fullName>
    </submittedName>
</protein>
<proteinExistence type="predicted"/>
<reference evidence="2" key="1">
    <citation type="submission" date="2019-04" db="EMBL/GenBank/DDBJ databases">
        <title>Whole genome sequencing of cave bacteria.</title>
        <authorList>
            <person name="Gan H.M."/>
            <person name="Barton H."/>
            <person name="Savka M.A."/>
        </authorList>
    </citation>
    <scope>NUCLEOTIDE SEQUENCE [LARGE SCALE GENOMIC DNA]</scope>
    <source>
        <strain evidence="2">LC387</strain>
    </source>
</reference>